<reference evidence="2" key="2">
    <citation type="journal article" date="2022" name="Microbiol. Resour. Announc.">
        <title>Metagenome Sequencing to Explore Phylogenomics of Terrestrial Cyanobacteria.</title>
        <authorList>
            <person name="Ward R.D."/>
            <person name="Stajich J.E."/>
            <person name="Johansen J.R."/>
            <person name="Huntemann M."/>
            <person name="Clum A."/>
            <person name="Foster B."/>
            <person name="Foster B."/>
            <person name="Roux S."/>
            <person name="Palaniappan K."/>
            <person name="Varghese N."/>
            <person name="Mukherjee S."/>
            <person name="Reddy T.B.K."/>
            <person name="Daum C."/>
            <person name="Copeland A."/>
            <person name="Chen I.A."/>
            <person name="Ivanova N.N."/>
            <person name="Kyrpides N.C."/>
            <person name="Shapiro N."/>
            <person name="Eloe-Fadrosh E.A."/>
            <person name="Pietrasiak N."/>
        </authorList>
    </citation>
    <scope>NUCLEOTIDE SEQUENCE</scope>
    <source>
        <strain evidence="2">CPER-KK1</strain>
    </source>
</reference>
<dbReference type="GO" id="GO:0004519">
    <property type="term" value="F:endonuclease activity"/>
    <property type="evidence" value="ECO:0007669"/>
    <property type="project" value="UniProtKB-KW"/>
</dbReference>
<evidence type="ECO:0000313" key="2">
    <source>
        <dbReference type="EMBL" id="MBW4548463.1"/>
    </source>
</evidence>
<dbReference type="EMBL" id="JAHHIF010000062">
    <property type="protein sequence ID" value="MBW4548463.1"/>
    <property type="molecule type" value="Genomic_DNA"/>
</dbReference>
<dbReference type="InterPro" id="IPR003615">
    <property type="entry name" value="HNH_nuc"/>
</dbReference>
<keyword evidence="2" id="KW-0378">Hydrolase</keyword>
<sequence length="368" mass="42411">MMMSSNFNEPSLRAQVFNLNTATVSIEQIPCHQMVKPSTPVSELTSVQVSRLTRIYHKVGYVIDEKLSDWLKDFTYDFHPEREIQIWEDIAAVFARYTKSYQLTLTQKREVVRRLIKLVGGEKQEDSVSVELLKLLQQEQADKFFIRPNKQLSLGENLDFRRFAQIYQEYVSRHGVSSDDNKDDLFVALTRLLEYKIPSTKLGIELLEIWEGLVQSESGREQDFNPDDIKDERQKSAKATVVRPGQKRFKRLLIEAYGGCCSITGCSFEPVLEAAHIIPYLGPKTDHPANGLLLRMDIHKLFDAHYLSINPLTNQVEIAPCLKETYYSKLAEQALRLPRSKTARPNRKALEKHYQRFSELADSGKLIQ</sequence>
<organism evidence="2 3">
    <name type="scientific">Symplocastrum torsivum CPER-KK1</name>
    <dbReference type="NCBI Taxonomy" id="450513"/>
    <lineage>
        <taxon>Bacteria</taxon>
        <taxon>Bacillati</taxon>
        <taxon>Cyanobacteriota</taxon>
        <taxon>Cyanophyceae</taxon>
        <taxon>Oscillatoriophycideae</taxon>
        <taxon>Oscillatoriales</taxon>
        <taxon>Microcoleaceae</taxon>
        <taxon>Symplocastrum</taxon>
    </lineage>
</organism>
<dbReference type="AlphaFoldDB" id="A0A951PRM8"/>
<gene>
    <name evidence="2" type="ORF">KME25_29095</name>
</gene>
<dbReference type="Pfam" id="PF13391">
    <property type="entry name" value="HNH_2"/>
    <property type="match status" value="1"/>
</dbReference>
<reference evidence="2" key="1">
    <citation type="submission" date="2021-05" db="EMBL/GenBank/DDBJ databases">
        <authorList>
            <person name="Pietrasiak N."/>
            <person name="Ward R."/>
            <person name="Stajich J.E."/>
            <person name="Kurbessoian T."/>
        </authorList>
    </citation>
    <scope>NUCLEOTIDE SEQUENCE</scope>
    <source>
        <strain evidence="2">CPER-KK1</strain>
    </source>
</reference>
<evidence type="ECO:0000313" key="3">
    <source>
        <dbReference type="Proteomes" id="UP000753908"/>
    </source>
</evidence>
<evidence type="ECO:0000259" key="1">
    <source>
        <dbReference type="Pfam" id="PF13391"/>
    </source>
</evidence>
<name>A0A951PRM8_9CYAN</name>
<keyword evidence="2" id="KW-0540">Nuclease</keyword>
<comment type="caution">
    <text evidence="2">The sequence shown here is derived from an EMBL/GenBank/DDBJ whole genome shotgun (WGS) entry which is preliminary data.</text>
</comment>
<proteinExistence type="predicted"/>
<dbReference type="Proteomes" id="UP000753908">
    <property type="component" value="Unassembled WGS sequence"/>
</dbReference>
<accession>A0A951PRM8</accession>
<protein>
    <submittedName>
        <fullName evidence="2">HNH endonuclease</fullName>
    </submittedName>
</protein>
<keyword evidence="2" id="KW-0255">Endonuclease</keyword>
<feature type="domain" description="HNH nuclease" evidence="1">
    <location>
        <begin position="261"/>
        <end position="310"/>
    </location>
</feature>